<dbReference type="Proteomes" id="UP000095342">
    <property type="component" value="Chromosome"/>
</dbReference>
<keyword evidence="3" id="KW-1185">Reference proteome</keyword>
<organism evidence="2 3">
    <name type="scientific">Acidihalobacter aeolianus</name>
    <dbReference type="NCBI Taxonomy" id="2792603"/>
    <lineage>
        <taxon>Bacteria</taxon>
        <taxon>Pseudomonadati</taxon>
        <taxon>Pseudomonadota</taxon>
        <taxon>Gammaproteobacteria</taxon>
        <taxon>Chromatiales</taxon>
        <taxon>Ectothiorhodospiraceae</taxon>
        <taxon>Acidihalobacter</taxon>
    </lineage>
</organism>
<proteinExistence type="predicted"/>
<dbReference type="AlphaFoldDB" id="A0A1D8K5S9"/>
<dbReference type="InterPro" id="IPR036388">
    <property type="entry name" value="WH-like_DNA-bd_sf"/>
</dbReference>
<dbReference type="EMBL" id="CP017448">
    <property type="protein sequence ID" value="AOV16305.1"/>
    <property type="molecule type" value="Genomic_DNA"/>
</dbReference>
<evidence type="ECO:0000313" key="3">
    <source>
        <dbReference type="Proteomes" id="UP000095342"/>
    </source>
</evidence>
<dbReference type="InterPro" id="IPR015102">
    <property type="entry name" value="Tscrpt_reg_HTH_FeoC"/>
</dbReference>
<name>A0A1D8K5S9_9GAMM</name>
<dbReference type="Gene3D" id="1.10.10.10">
    <property type="entry name" value="Winged helix-like DNA-binding domain superfamily/Winged helix DNA-binding domain"/>
    <property type="match status" value="1"/>
</dbReference>
<dbReference type="Pfam" id="PF09012">
    <property type="entry name" value="FeoC"/>
    <property type="match status" value="1"/>
</dbReference>
<evidence type="ECO:0000313" key="2">
    <source>
        <dbReference type="EMBL" id="AOV16305.1"/>
    </source>
</evidence>
<feature type="domain" description="Transcriptional regulator HTH-type FeoC" evidence="1">
    <location>
        <begin position="5"/>
        <end position="76"/>
    </location>
</feature>
<accession>A0A1D8K5S9</accession>
<gene>
    <name evidence="2" type="ORF">BJI67_03760</name>
</gene>
<dbReference type="KEGG" id="aaeo:BJI67_03760"/>
<dbReference type="InterPro" id="IPR036390">
    <property type="entry name" value="WH_DNA-bd_sf"/>
</dbReference>
<evidence type="ECO:0000259" key="1">
    <source>
        <dbReference type="Pfam" id="PF09012"/>
    </source>
</evidence>
<reference evidence="2 3" key="1">
    <citation type="submission" date="2016-09" db="EMBL/GenBank/DDBJ databases">
        <title>Acidihalobacter prosperus V6 (DSM14174).</title>
        <authorList>
            <person name="Khaleque H.N."/>
            <person name="Ramsay J.P."/>
            <person name="Murphy R.J.T."/>
            <person name="Kaksonen A.H."/>
            <person name="Boxall N.J."/>
            <person name="Watkin E.L.J."/>
        </authorList>
    </citation>
    <scope>NUCLEOTIDE SEQUENCE [LARGE SCALE GENOMIC DNA]</scope>
    <source>
        <strain evidence="2 3">V6</strain>
    </source>
</reference>
<sequence>MGPRAIKAYLEARGSAPMQDLMRRFDSDESALEGVLDFWILRGHVRRVELTAGGCKGGCTGGCHADGMQAESVVYEWVGAARPLRFMPPSLRGGMKNDSIR</sequence>
<dbReference type="SUPFAM" id="SSF46785">
    <property type="entry name" value="Winged helix' DNA-binding domain"/>
    <property type="match status" value="1"/>
</dbReference>
<dbReference type="RefSeq" id="WP_070071898.1">
    <property type="nucleotide sequence ID" value="NZ_CP017448.1"/>
</dbReference>
<protein>
    <recommendedName>
        <fullName evidence="1">Transcriptional regulator HTH-type FeoC domain-containing protein</fullName>
    </recommendedName>
</protein>